<name>A0A8J6Y4L3_9BACT</name>
<evidence type="ECO:0000259" key="3">
    <source>
        <dbReference type="PROSITE" id="PS51782"/>
    </source>
</evidence>
<feature type="region of interest" description="Disordered" evidence="1">
    <location>
        <begin position="357"/>
        <end position="377"/>
    </location>
</feature>
<dbReference type="EMBL" id="JACXWD010000006">
    <property type="protein sequence ID" value="MBD3867085.1"/>
    <property type="molecule type" value="Genomic_DNA"/>
</dbReference>
<dbReference type="Pfam" id="PF01476">
    <property type="entry name" value="LysM"/>
    <property type="match status" value="1"/>
</dbReference>
<proteinExistence type="predicted"/>
<dbReference type="InterPro" id="IPR036779">
    <property type="entry name" value="LysM_dom_sf"/>
</dbReference>
<organism evidence="4 5">
    <name type="scientific">Candidatus Polarisedimenticola svalbardensis</name>
    <dbReference type="NCBI Taxonomy" id="2886004"/>
    <lineage>
        <taxon>Bacteria</taxon>
        <taxon>Pseudomonadati</taxon>
        <taxon>Acidobacteriota</taxon>
        <taxon>Candidatus Polarisedimenticolia</taxon>
        <taxon>Candidatus Polarisedimenticolales</taxon>
        <taxon>Candidatus Polarisedimenticolaceae</taxon>
        <taxon>Candidatus Polarisedimenticola</taxon>
    </lineage>
</organism>
<dbReference type="InterPro" id="IPR052196">
    <property type="entry name" value="Bact_Kbp"/>
</dbReference>
<dbReference type="InterPro" id="IPR018392">
    <property type="entry name" value="LysM"/>
</dbReference>
<evidence type="ECO:0000256" key="2">
    <source>
        <dbReference type="SAM" id="SignalP"/>
    </source>
</evidence>
<evidence type="ECO:0000256" key="1">
    <source>
        <dbReference type="SAM" id="MobiDB-lite"/>
    </source>
</evidence>
<feature type="compositionally biased region" description="Acidic residues" evidence="1">
    <location>
        <begin position="116"/>
        <end position="125"/>
    </location>
</feature>
<feature type="compositionally biased region" description="Polar residues" evidence="1">
    <location>
        <begin position="357"/>
        <end position="368"/>
    </location>
</feature>
<dbReference type="PANTHER" id="PTHR34700">
    <property type="entry name" value="POTASSIUM BINDING PROTEIN KBP"/>
    <property type="match status" value="1"/>
</dbReference>
<protein>
    <submittedName>
        <fullName evidence="4">LysM peptidoglycan-binding domain-containing protein</fullName>
    </submittedName>
</protein>
<evidence type="ECO:0000313" key="5">
    <source>
        <dbReference type="Proteomes" id="UP000648239"/>
    </source>
</evidence>
<gene>
    <name evidence="4" type="ORF">IFK94_03085</name>
</gene>
<accession>A0A8J6Y4L3</accession>
<dbReference type="AlphaFoldDB" id="A0A8J6Y4L3"/>
<keyword evidence="2" id="KW-0732">Signal</keyword>
<comment type="caution">
    <text evidence="4">The sequence shown here is derived from an EMBL/GenBank/DDBJ whole genome shotgun (WGS) entry which is preliminary data.</text>
</comment>
<feature type="signal peptide" evidence="2">
    <location>
        <begin position="1"/>
        <end position="27"/>
    </location>
</feature>
<reference evidence="4 5" key="1">
    <citation type="submission" date="2020-08" db="EMBL/GenBank/DDBJ databases">
        <title>Acidobacteriota in marine sediments use diverse sulfur dissimilation pathways.</title>
        <authorList>
            <person name="Wasmund K."/>
        </authorList>
    </citation>
    <scope>NUCLEOTIDE SEQUENCE [LARGE SCALE GENOMIC DNA]</scope>
    <source>
        <strain evidence="4">MAG AM4</strain>
    </source>
</reference>
<sequence>MKKVCTGKTVFLLAIIFLVINTSAALSQEESSPVPPKDLKLVHGHWTAWDSPAPGPDSYIIVKGDTLWDLAGLWLGDAYLWPQIWDENRYILDSHWIYPGDPLVVPGKPTVVPPEGPDDGNDGDQGDAPVDQGFGRGEDQEPSTALPMALRPVANFADVYCSGYIDPEPQDSEVRVAGAEVEKEGNAQGDVIYLNYGMNQGVRPGDEMAVRRTGKPVVHPITGEILGTYIRRLGKLRIIAVQENTSIAAILESCEDIQMDDQLVEWEEIPIPMVGSMPAFDRYAVEPSGGVRGTMVLVKDRLDYAGEGHIIYTDLGAGSGAQPGDLLTVYRDNGDLPRLMLGQAVILTVEQNSSTATLTTTVRESSPGDSVEVRSGS</sequence>
<dbReference type="PANTHER" id="PTHR34700:SF4">
    <property type="entry name" value="PHAGE-LIKE ELEMENT PBSX PROTEIN XKDP"/>
    <property type="match status" value="1"/>
</dbReference>
<feature type="chain" id="PRO_5035202064" evidence="2">
    <location>
        <begin position="28"/>
        <end position="377"/>
    </location>
</feature>
<evidence type="ECO:0000313" key="4">
    <source>
        <dbReference type="EMBL" id="MBD3867085.1"/>
    </source>
</evidence>
<dbReference type="Gene3D" id="3.10.350.10">
    <property type="entry name" value="LysM domain"/>
    <property type="match status" value="1"/>
</dbReference>
<dbReference type="Proteomes" id="UP000648239">
    <property type="component" value="Unassembled WGS sequence"/>
</dbReference>
<feature type="domain" description="LysM" evidence="3">
    <location>
        <begin position="57"/>
        <end position="105"/>
    </location>
</feature>
<dbReference type="PROSITE" id="PS51782">
    <property type="entry name" value="LYSM"/>
    <property type="match status" value="1"/>
</dbReference>
<dbReference type="CDD" id="cd00118">
    <property type="entry name" value="LysM"/>
    <property type="match status" value="1"/>
</dbReference>
<feature type="region of interest" description="Disordered" evidence="1">
    <location>
        <begin position="107"/>
        <end position="145"/>
    </location>
</feature>